<feature type="domain" description="Hydrazine synthase alpha subunit middle" evidence="2">
    <location>
        <begin position="556"/>
        <end position="616"/>
    </location>
</feature>
<feature type="transmembrane region" description="Helical" evidence="1">
    <location>
        <begin position="12"/>
        <end position="33"/>
    </location>
</feature>
<dbReference type="Pfam" id="PF07676">
    <property type="entry name" value="PD40"/>
    <property type="match status" value="1"/>
</dbReference>
<keyword evidence="1" id="KW-0812">Transmembrane</keyword>
<name>A0AA37WHP4_9ALTE</name>
<keyword evidence="4" id="KW-1185">Reference proteome</keyword>
<comment type="caution">
    <text evidence="3">The sequence shown here is derived from an EMBL/GenBank/DDBJ whole genome shotgun (WGS) entry which is preliminary data.</text>
</comment>
<protein>
    <recommendedName>
        <fullName evidence="2">Hydrazine synthase alpha subunit middle domain-containing protein</fullName>
    </recommendedName>
</protein>
<reference evidence="3" key="2">
    <citation type="submission" date="2023-01" db="EMBL/GenBank/DDBJ databases">
        <title>Draft genome sequence of Agaribacter marinus strain NBRC 110023.</title>
        <authorList>
            <person name="Sun Q."/>
            <person name="Mori K."/>
        </authorList>
    </citation>
    <scope>NUCLEOTIDE SEQUENCE</scope>
    <source>
        <strain evidence="3">NBRC 110023</strain>
    </source>
</reference>
<dbReference type="PROSITE" id="PS51257">
    <property type="entry name" value="PROKAR_LIPOPROTEIN"/>
    <property type="match status" value="1"/>
</dbReference>
<gene>
    <name evidence="3" type="ORF">GCM10007852_22340</name>
</gene>
<dbReference type="Pfam" id="PF18582">
    <property type="entry name" value="HZS_alpha"/>
    <property type="match status" value="1"/>
</dbReference>
<dbReference type="SUPFAM" id="SSF82171">
    <property type="entry name" value="DPP6 N-terminal domain-like"/>
    <property type="match status" value="1"/>
</dbReference>
<keyword evidence="1" id="KW-0472">Membrane</keyword>
<dbReference type="InterPro" id="IPR011042">
    <property type="entry name" value="6-blade_b-propeller_TolB-like"/>
</dbReference>
<dbReference type="InterPro" id="IPR040698">
    <property type="entry name" value="HZS_alpha_mid"/>
</dbReference>
<dbReference type="EMBL" id="BSOT01000006">
    <property type="protein sequence ID" value="GLR71326.1"/>
    <property type="molecule type" value="Genomic_DNA"/>
</dbReference>
<evidence type="ECO:0000259" key="2">
    <source>
        <dbReference type="Pfam" id="PF18582"/>
    </source>
</evidence>
<proteinExistence type="predicted"/>
<dbReference type="RefSeq" id="WP_284217686.1">
    <property type="nucleotide sequence ID" value="NZ_BSOT01000006.1"/>
</dbReference>
<evidence type="ECO:0000313" key="4">
    <source>
        <dbReference type="Proteomes" id="UP001156601"/>
    </source>
</evidence>
<keyword evidence="1" id="KW-1133">Transmembrane helix</keyword>
<sequence>MCKQEQVQEFTRIGLFGISLLVVFIAGCGGGSVGTETQAPDPVVVDVPIAYIERNIEVSDGEPIRTLSDPIQFIPGATLFIKQRANASAIPVNLSERMFPDALDDEGAPLPIDIKDLKTDYSGNRIIFSVRAPMIDNMDVEPTWNIWEYDRLSDTLARIIASDIVAEAGQDTGPVYLADGRIIFSSTRQRGNQARLLDEGKPQYAGLEESLDAHASVLHIMNADGSNIQQISFNQSHDLDPLVLPNGKLLFSRWDQNAGNKGLNLYQMNPDGSELEIVYGRHSHDIIDGAGDVQYSKASVTPDGQVLLGLNSFSQARFGTDYVTIDIDNFVDFQMPVDGISSVSESAQQSALLEGIDLTGEISAAGFINALYPLWDGSGRILYSWSQCRLFAPLENVEEPTDDTEQPAIERKIAPCTIDNIADEAFELAPPVYGLWMFDPAENTQLSLGLPVTDKVVSEVVAMETKPFPANPSTTIDRTATSLIDSGLGVLHIKSVYDVDGEDTSPFGLTITSDPSQISASDRPARFLRVVKSVSIPDDDTLDFDNGAFGRSRGQLMREILGYTPIQPDGSVEVAIPANVPFAISVVDASGKRISQRHNNWLQLMPGEQKSCIGCHTAESEAPHGRESAQAASINLGAPNTGQGFPGANPALFADLGDTMAQTYTRVVGLPMLSPNIAFEDVWVNSDSQLPEPSFEFAYADLETPLPISQSCAQSWTSVCRAVINYPDHIAPIFEKDRQILDEALNLVSDNTCVTCHAPNDADGVLQVPLANLDLSTTPSPENADFLTSYRELLFADNEQEIIDGALLDRQVPVLDAQGNQVFEEDEEGQLILDGEGNPIPVTQSINVNPSMRVAGAGNSGRFFAVFETGSHQTWLSDAELRLIAEWLDVGGQYYNNPFDAPED</sequence>
<accession>A0AA37WHP4</accession>
<evidence type="ECO:0000313" key="3">
    <source>
        <dbReference type="EMBL" id="GLR71326.1"/>
    </source>
</evidence>
<dbReference type="Proteomes" id="UP001156601">
    <property type="component" value="Unassembled WGS sequence"/>
</dbReference>
<evidence type="ECO:0000256" key="1">
    <source>
        <dbReference type="SAM" id="Phobius"/>
    </source>
</evidence>
<organism evidence="3 4">
    <name type="scientific">Agaribacter marinus</name>
    <dbReference type="NCBI Taxonomy" id="1431249"/>
    <lineage>
        <taxon>Bacteria</taxon>
        <taxon>Pseudomonadati</taxon>
        <taxon>Pseudomonadota</taxon>
        <taxon>Gammaproteobacteria</taxon>
        <taxon>Alteromonadales</taxon>
        <taxon>Alteromonadaceae</taxon>
        <taxon>Agaribacter</taxon>
    </lineage>
</organism>
<reference evidence="3" key="1">
    <citation type="journal article" date="2014" name="Int. J. Syst. Evol. Microbiol.">
        <title>Complete genome sequence of Corynebacterium casei LMG S-19264T (=DSM 44701T), isolated from a smear-ripened cheese.</title>
        <authorList>
            <consortium name="US DOE Joint Genome Institute (JGI-PGF)"/>
            <person name="Walter F."/>
            <person name="Albersmeier A."/>
            <person name="Kalinowski J."/>
            <person name="Ruckert C."/>
        </authorList>
    </citation>
    <scope>NUCLEOTIDE SEQUENCE</scope>
    <source>
        <strain evidence="3">NBRC 110023</strain>
    </source>
</reference>
<dbReference type="InterPro" id="IPR011659">
    <property type="entry name" value="WD40"/>
</dbReference>
<dbReference type="AlphaFoldDB" id="A0AA37WHP4"/>
<dbReference type="Gene3D" id="2.120.10.30">
    <property type="entry name" value="TolB, C-terminal domain"/>
    <property type="match status" value="1"/>
</dbReference>